<feature type="region of interest" description="Disordered" evidence="2">
    <location>
        <begin position="207"/>
        <end position="282"/>
    </location>
</feature>
<accession>A0A183AWH2</accession>
<dbReference type="InterPro" id="IPR004087">
    <property type="entry name" value="KH_dom"/>
</dbReference>
<keyword evidence="1" id="KW-0694">RNA-binding</keyword>
<dbReference type="SUPFAM" id="SSF54791">
    <property type="entry name" value="Eukaryotic type KH-domain (KH-domain type I)"/>
    <property type="match status" value="1"/>
</dbReference>
<feature type="region of interest" description="Disordered" evidence="2">
    <location>
        <begin position="319"/>
        <end position="350"/>
    </location>
</feature>
<protein>
    <submittedName>
        <fullName evidence="6">KH domain-containing protein</fullName>
    </submittedName>
</protein>
<dbReference type="WBParaSite" id="ECPE_0001134201-mRNA-1">
    <property type="protein sequence ID" value="ECPE_0001134201-mRNA-1"/>
    <property type="gene ID" value="ECPE_0001134201"/>
</dbReference>
<feature type="compositionally biased region" description="Basic and acidic residues" evidence="2">
    <location>
        <begin position="676"/>
        <end position="687"/>
    </location>
</feature>
<feature type="region of interest" description="Disordered" evidence="2">
    <location>
        <begin position="161"/>
        <end position="190"/>
    </location>
</feature>
<reference evidence="6" key="1">
    <citation type="submission" date="2016-06" db="UniProtKB">
        <authorList>
            <consortium name="WormBaseParasite"/>
        </authorList>
    </citation>
    <scope>IDENTIFICATION</scope>
</reference>
<feature type="domain" description="K Homology" evidence="3">
    <location>
        <begin position="87"/>
        <end position="231"/>
    </location>
</feature>
<evidence type="ECO:0000313" key="5">
    <source>
        <dbReference type="Proteomes" id="UP000272942"/>
    </source>
</evidence>
<name>A0A183AWH2_9TREM</name>
<dbReference type="PROSITE" id="PS50084">
    <property type="entry name" value="KH_TYPE_1"/>
    <property type="match status" value="1"/>
</dbReference>
<dbReference type="InterPro" id="IPR036612">
    <property type="entry name" value="KH_dom_type_1_sf"/>
</dbReference>
<feature type="region of interest" description="Disordered" evidence="2">
    <location>
        <begin position="623"/>
        <end position="649"/>
    </location>
</feature>
<evidence type="ECO:0000313" key="6">
    <source>
        <dbReference type="WBParaSite" id="ECPE_0001134201-mRNA-1"/>
    </source>
</evidence>
<dbReference type="GO" id="GO:0003723">
    <property type="term" value="F:RNA binding"/>
    <property type="evidence" value="ECO:0007669"/>
    <property type="project" value="UniProtKB-UniRule"/>
</dbReference>
<evidence type="ECO:0000313" key="4">
    <source>
        <dbReference type="EMBL" id="VDP88321.1"/>
    </source>
</evidence>
<dbReference type="Gene3D" id="3.30.1370.10">
    <property type="entry name" value="K Homology domain, type 1"/>
    <property type="match status" value="1"/>
</dbReference>
<evidence type="ECO:0000256" key="1">
    <source>
        <dbReference type="PROSITE-ProRule" id="PRU00117"/>
    </source>
</evidence>
<organism evidence="6">
    <name type="scientific">Echinostoma caproni</name>
    <dbReference type="NCBI Taxonomy" id="27848"/>
    <lineage>
        <taxon>Eukaryota</taxon>
        <taxon>Metazoa</taxon>
        <taxon>Spiralia</taxon>
        <taxon>Lophotrochozoa</taxon>
        <taxon>Platyhelminthes</taxon>
        <taxon>Trematoda</taxon>
        <taxon>Digenea</taxon>
        <taxon>Plagiorchiida</taxon>
        <taxon>Echinostomata</taxon>
        <taxon>Echinostomatoidea</taxon>
        <taxon>Echinostomatidae</taxon>
        <taxon>Echinostoma</taxon>
    </lineage>
</organism>
<dbReference type="OrthoDB" id="752362at2759"/>
<sequence>MQLSRSGSAPVSPVLRTPRSSPVPQPAHAPHSALLSFDVTSLACPGGKPLRDHKAALFHQTARDRELLASLQQAIVTAVGPAACLSTSGVLYMRVSYHEAGALIGTRGCRIRQIMETTGAKIHVGKTRISEPFALTKISRDQRNKFSSKLKSDSILPCDVGGEAVDSSTNQPLQDTENNNPDSIDHTKAVEVDSIAVTKVDRPTTDIETCEVSSDEAAQTIPTEHIETKIKTTNPETLDRSDAGKATERAPSSASHSPVRSRAEVVQDEEASPTDLSTMASKSSAQSGYRLVTLSGPLQAQLMAHWRIFQCLKSLRPREEKHDKVSADKSTVTNSDDSSRLKNAKSDTPNSQFHAAETLRLATLICIPYAFWSWLTVPNTTFEHPDLPDEDRQRTNASALSWLQAEARRRMRDRFPDYAQIKAICPLRRPKNRIMARICRGPVVTGTHAPTTPTTAAVGNLASPMDDIVTALWSDRSRAPIEIYADYETTQFLLGCLHHMHAIWLYGETVVQRTTAMSNQSALLSTPPSRRQQPLVYSGARSGVPSHLGPGLRQTIPAANDLNGLIAATSAAGRGTLFDWSPLWWPWLPVDPYGRVLGNPNGAVQLTHPAAFGQFPLIQSTAAPGTTASGPGLIPNVSKTGQTNTGGPSSALLFNPFPLTPSLVDLPGKPFTGGLRWDDFSRTDRTPSRKQGGPPRPHPPVSRTREPHPEPSAPPQTEESSTFSKTDSPTDVSSHLRYFHSNWSTNSISVASHCFPSKDRSCPG</sequence>
<dbReference type="EMBL" id="UZAN01050576">
    <property type="protein sequence ID" value="VDP88321.1"/>
    <property type="molecule type" value="Genomic_DNA"/>
</dbReference>
<dbReference type="SMART" id="SM00322">
    <property type="entry name" value="KH"/>
    <property type="match status" value="1"/>
</dbReference>
<feature type="region of interest" description="Disordered" evidence="2">
    <location>
        <begin position="1"/>
        <end position="29"/>
    </location>
</feature>
<evidence type="ECO:0000259" key="3">
    <source>
        <dbReference type="SMART" id="SM00322"/>
    </source>
</evidence>
<dbReference type="CDD" id="cd00105">
    <property type="entry name" value="KH-I"/>
    <property type="match status" value="1"/>
</dbReference>
<dbReference type="AlphaFoldDB" id="A0A183AWH2"/>
<keyword evidence="5" id="KW-1185">Reference proteome</keyword>
<feature type="compositionally biased region" description="Basic and acidic residues" evidence="2">
    <location>
        <begin position="237"/>
        <end position="248"/>
    </location>
</feature>
<gene>
    <name evidence="4" type="ORF">ECPE_LOCUS11307</name>
</gene>
<proteinExistence type="predicted"/>
<feature type="compositionally biased region" description="Polar residues" evidence="2">
    <location>
        <begin position="166"/>
        <end position="182"/>
    </location>
</feature>
<dbReference type="Pfam" id="PF00013">
    <property type="entry name" value="KH_1"/>
    <property type="match status" value="1"/>
</dbReference>
<feature type="region of interest" description="Disordered" evidence="2">
    <location>
        <begin position="674"/>
        <end position="732"/>
    </location>
</feature>
<feature type="compositionally biased region" description="Polar residues" evidence="2">
    <location>
        <begin position="715"/>
        <end position="732"/>
    </location>
</feature>
<feature type="compositionally biased region" description="Polar residues" evidence="2">
    <location>
        <begin position="637"/>
        <end position="648"/>
    </location>
</feature>
<dbReference type="InterPro" id="IPR004088">
    <property type="entry name" value="KH_dom_type_1"/>
</dbReference>
<reference evidence="4 5" key="2">
    <citation type="submission" date="2018-11" db="EMBL/GenBank/DDBJ databases">
        <authorList>
            <consortium name="Pathogen Informatics"/>
        </authorList>
    </citation>
    <scope>NUCLEOTIDE SEQUENCE [LARGE SCALE GENOMIC DNA]</scope>
    <source>
        <strain evidence="4 5">Egypt</strain>
    </source>
</reference>
<dbReference type="Proteomes" id="UP000272942">
    <property type="component" value="Unassembled WGS sequence"/>
</dbReference>
<evidence type="ECO:0000256" key="2">
    <source>
        <dbReference type="SAM" id="MobiDB-lite"/>
    </source>
</evidence>